<proteinExistence type="predicted"/>
<accession>A0ABP6LDG0</accession>
<name>A0ABP6LDG0_9ACTN</name>
<dbReference type="Pfam" id="PF17926">
    <property type="entry name" value="TetR_C_21"/>
    <property type="match status" value="1"/>
</dbReference>
<sequence length="78" mass="8513">MDPADLPGYAAALHDHAITQPEPMRLMRWGQLEFTTGATAEEDRDTFLAARRHASDTAGGRVFPAHADESPAEGSERH</sequence>
<comment type="caution">
    <text evidence="3">The sequence shown here is derived from an EMBL/GenBank/DDBJ whole genome shotgun (WGS) entry which is preliminary data.</text>
</comment>
<feature type="domain" description="HTH-type transcriptional repressor Sco4008 C-terminal" evidence="2">
    <location>
        <begin position="5"/>
        <end position="46"/>
    </location>
</feature>
<dbReference type="Proteomes" id="UP001501035">
    <property type="component" value="Unassembled WGS sequence"/>
</dbReference>
<evidence type="ECO:0000313" key="4">
    <source>
        <dbReference type="Proteomes" id="UP001501035"/>
    </source>
</evidence>
<evidence type="ECO:0000259" key="2">
    <source>
        <dbReference type="Pfam" id="PF17926"/>
    </source>
</evidence>
<protein>
    <recommendedName>
        <fullName evidence="2">HTH-type transcriptional repressor Sco4008 C-terminal domain-containing protein</fullName>
    </recommendedName>
</protein>
<gene>
    <name evidence="3" type="ORF">GCM10010528_15560</name>
</gene>
<evidence type="ECO:0000313" key="3">
    <source>
        <dbReference type="EMBL" id="GAA3035680.1"/>
    </source>
</evidence>
<evidence type="ECO:0000256" key="1">
    <source>
        <dbReference type="SAM" id="MobiDB-lite"/>
    </source>
</evidence>
<reference evidence="4" key="1">
    <citation type="journal article" date="2019" name="Int. J. Syst. Evol. Microbiol.">
        <title>The Global Catalogue of Microorganisms (GCM) 10K type strain sequencing project: providing services to taxonomists for standard genome sequencing and annotation.</title>
        <authorList>
            <consortium name="The Broad Institute Genomics Platform"/>
            <consortium name="The Broad Institute Genome Sequencing Center for Infectious Disease"/>
            <person name="Wu L."/>
            <person name="Ma J."/>
        </authorList>
    </citation>
    <scope>NUCLEOTIDE SEQUENCE [LARGE SCALE GENOMIC DNA]</scope>
    <source>
        <strain evidence="4">JCM 14234</strain>
    </source>
</reference>
<keyword evidence="4" id="KW-1185">Reference proteome</keyword>
<feature type="compositionally biased region" description="Basic and acidic residues" evidence="1">
    <location>
        <begin position="66"/>
        <end position="78"/>
    </location>
</feature>
<dbReference type="InterPro" id="IPR041467">
    <property type="entry name" value="Sco4008_C"/>
</dbReference>
<organism evidence="3 4">
    <name type="scientific">Gordonia defluvii</name>
    <dbReference type="NCBI Taxonomy" id="283718"/>
    <lineage>
        <taxon>Bacteria</taxon>
        <taxon>Bacillati</taxon>
        <taxon>Actinomycetota</taxon>
        <taxon>Actinomycetes</taxon>
        <taxon>Mycobacteriales</taxon>
        <taxon>Gordoniaceae</taxon>
        <taxon>Gordonia</taxon>
    </lineage>
</organism>
<dbReference type="Gene3D" id="1.10.357.10">
    <property type="entry name" value="Tetracycline Repressor, domain 2"/>
    <property type="match status" value="1"/>
</dbReference>
<feature type="region of interest" description="Disordered" evidence="1">
    <location>
        <begin position="54"/>
        <end position="78"/>
    </location>
</feature>
<dbReference type="EMBL" id="BAAAVS010000022">
    <property type="protein sequence ID" value="GAA3035680.1"/>
    <property type="molecule type" value="Genomic_DNA"/>
</dbReference>